<sequence>MRKLVIGDIHGGLKALRQLLDRVAPAQEDFFVFLGDYVDGWSEAAETVDYLIGFAREHRCLFLKGNHDELCEEWLNGQAERELWLRHGGAATKKSYQGVGAATRGQHAKFFRDLKAYHLDSENRLFLHAGFTNQRGVEHEYFEKNFYWDRTLWETALSLDARLDPSDQLYPARLRHYREIYIGHTPVVRIGKDQPFRAANVWNVDTGAAFRGPLSAIDAGNKEVWQSDPVYQMYPEETGRNA</sequence>
<proteinExistence type="predicted"/>
<dbReference type="GO" id="GO:0016791">
    <property type="term" value="F:phosphatase activity"/>
    <property type="evidence" value="ECO:0007669"/>
    <property type="project" value="TreeGrafter"/>
</dbReference>
<keyword evidence="3" id="KW-1185">Reference proteome</keyword>
<dbReference type="GO" id="GO:0110154">
    <property type="term" value="P:RNA decapping"/>
    <property type="evidence" value="ECO:0007669"/>
    <property type="project" value="TreeGrafter"/>
</dbReference>
<dbReference type="PANTHER" id="PTHR42850">
    <property type="entry name" value="METALLOPHOSPHOESTERASE"/>
    <property type="match status" value="1"/>
</dbReference>
<dbReference type="PRINTS" id="PR00114">
    <property type="entry name" value="STPHPHTASE"/>
</dbReference>
<dbReference type="STRING" id="313596.RB2501_07675"/>
<dbReference type="HOGENOM" id="CLU_023125_4_3_10"/>
<organism evidence="2 3">
    <name type="scientific">Robiginitalea biformata (strain ATCC BAA-864 / DSM 15991 / KCTC 12146 / HTCC2501)</name>
    <dbReference type="NCBI Taxonomy" id="313596"/>
    <lineage>
        <taxon>Bacteria</taxon>
        <taxon>Pseudomonadati</taxon>
        <taxon>Bacteroidota</taxon>
        <taxon>Flavobacteriia</taxon>
        <taxon>Flavobacteriales</taxon>
        <taxon>Flavobacteriaceae</taxon>
        <taxon>Robiginitalea</taxon>
    </lineage>
</organism>
<feature type="domain" description="Calcineurin-like phosphoesterase" evidence="1">
    <location>
        <begin position="1"/>
        <end position="139"/>
    </location>
</feature>
<dbReference type="GO" id="GO:0008803">
    <property type="term" value="F:bis(5'-nucleosyl)-tetraphosphatase (symmetrical) activity"/>
    <property type="evidence" value="ECO:0007669"/>
    <property type="project" value="TreeGrafter"/>
</dbReference>
<dbReference type="InterPro" id="IPR006186">
    <property type="entry name" value="Ser/Thr-sp_prot-phosphatase"/>
</dbReference>
<protein>
    <submittedName>
        <fullName evidence="2">Serine/threonine protein phosphatase</fullName>
    </submittedName>
</protein>
<evidence type="ECO:0000313" key="2">
    <source>
        <dbReference type="EMBL" id="EAR16763.1"/>
    </source>
</evidence>
<dbReference type="GO" id="GO:0005737">
    <property type="term" value="C:cytoplasm"/>
    <property type="evidence" value="ECO:0007669"/>
    <property type="project" value="TreeGrafter"/>
</dbReference>
<name>A4CIK5_ROBBH</name>
<reference evidence="2 3" key="1">
    <citation type="journal article" date="2009" name="J. Bacteriol.">
        <title>Complete genome sequence of Robiginitalea biformata HTCC2501.</title>
        <authorList>
            <person name="Oh H.M."/>
            <person name="Giovannoni S.J."/>
            <person name="Lee K."/>
            <person name="Ferriera S."/>
            <person name="Johnson J."/>
            <person name="Cho J.C."/>
        </authorList>
    </citation>
    <scope>NUCLEOTIDE SEQUENCE [LARGE SCALE GENOMIC DNA]</scope>
    <source>
        <strain evidence="3">ATCC BAA-864 / HTCC2501 / KCTC 12146</strain>
    </source>
</reference>
<dbReference type="EMBL" id="CP001712">
    <property type="protein sequence ID" value="EAR16763.1"/>
    <property type="molecule type" value="Genomic_DNA"/>
</dbReference>
<evidence type="ECO:0000259" key="1">
    <source>
        <dbReference type="Pfam" id="PF00149"/>
    </source>
</evidence>
<dbReference type="eggNOG" id="COG0639">
    <property type="taxonomic scope" value="Bacteria"/>
</dbReference>
<dbReference type="KEGG" id="rbi:RB2501_07675"/>
<accession>A4CIK5</accession>
<dbReference type="InterPro" id="IPR029052">
    <property type="entry name" value="Metallo-depent_PP-like"/>
</dbReference>
<evidence type="ECO:0000313" key="3">
    <source>
        <dbReference type="Proteomes" id="UP000009049"/>
    </source>
</evidence>
<dbReference type="Pfam" id="PF00149">
    <property type="entry name" value="Metallophos"/>
    <property type="match status" value="1"/>
</dbReference>
<dbReference type="AlphaFoldDB" id="A4CIK5"/>
<dbReference type="RefSeq" id="WP_015753519.1">
    <property type="nucleotide sequence ID" value="NC_013222.1"/>
</dbReference>
<dbReference type="OrthoDB" id="9808081at2"/>
<dbReference type="Proteomes" id="UP000009049">
    <property type="component" value="Chromosome"/>
</dbReference>
<dbReference type="SUPFAM" id="SSF56300">
    <property type="entry name" value="Metallo-dependent phosphatases"/>
    <property type="match status" value="1"/>
</dbReference>
<dbReference type="Gene3D" id="3.60.21.10">
    <property type="match status" value="1"/>
</dbReference>
<dbReference type="PANTHER" id="PTHR42850:SF4">
    <property type="entry name" value="ZINC-DEPENDENT ENDOPOLYPHOSPHATASE"/>
    <property type="match status" value="1"/>
</dbReference>
<dbReference type="InterPro" id="IPR004843">
    <property type="entry name" value="Calcineurin-like_PHP"/>
</dbReference>
<dbReference type="InterPro" id="IPR050126">
    <property type="entry name" value="Ap4A_hydrolase"/>
</dbReference>
<gene>
    <name evidence="2" type="ordered locus">RB2501_07675</name>
</gene>